<evidence type="ECO:0000313" key="2">
    <source>
        <dbReference type="EMBL" id="TMW63052.1"/>
    </source>
</evidence>
<dbReference type="EMBL" id="SPLM01000073">
    <property type="protein sequence ID" value="TMW63052.1"/>
    <property type="molecule type" value="Genomic_DNA"/>
</dbReference>
<gene>
    <name evidence="2" type="ORF">Poli38472_005670</name>
</gene>
<comment type="caution">
    <text evidence="2">The sequence shown here is derived from an EMBL/GenBank/DDBJ whole genome shotgun (WGS) entry which is preliminary data.</text>
</comment>
<feature type="compositionally biased region" description="Basic residues" evidence="1">
    <location>
        <begin position="231"/>
        <end position="241"/>
    </location>
</feature>
<protein>
    <submittedName>
        <fullName evidence="2">Uncharacterized protein</fullName>
    </submittedName>
</protein>
<dbReference type="AlphaFoldDB" id="A0A8K1CGP9"/>
<keyword evidence="3" id="KW-1185">Reference proteome</keyword>
<proteinExistence type="predicted"/>
<sequence>MTEHKPTDATMEATKDRKRRAEPAEPVGHNDIAEETASEEERGDEASTGDNSVEDESDFEMEIAMPDGQQSETKRPNRASKSNKDTAEDSAERLANKCAHCSARKVKTCSNNTCKRCCLRLGTACSVHSVKTETKAKDAAPVEAPKKTRTPVLKNEFRESNVMYYEETVTLFSVRDFFQAKKLSQALLNDQIRSKRAKTNGLATAAEDRAKRRVAQPELKASVLRALGPASKRRRGQAVAK</sequence>
<name>A0A8K1CGP9_PYTOL</name>
<dbReference type="OrthoDB" id="167673at2759"/>
<feature type="compositionally biased region" description="Acidic residues" evidence="1">
    <location>
        <begin position="33"/>
        <end position="43"/>
    </location>
</feature>
<dbReference type="Proteomes" id="UP000794436">
    <property type="component" value="Unassembled WGS sequence"/>
</dbReference>
<feature type="region of interest" description="Disordered" evidence="1">
    <location>
        <begin position="198"/>
        <end position="241"/>
    </location>
</feature>
<organism evidence="2 3">
    <name type="scientific">Pythium oligandrum</name>
    <name type="common">Mycoparasitic fungus</name>
    <dbReference type="NCBI Taxonomy" id="41045"/>
    <lineage>
        <taxon>Eukaryota</taxon>
        <taxon>Sar</taxon>
        <taxon>Stramenopiles</taxon>
        <taxon>Oomycota</taxon>
        <taxon>Peronosporomycetes</taxon>
        <taxon>Pythiales</taxon>
        <taxon>Pythiaceae</taxon>
        <taxon>Pythium</taxon>
    </lineage>
</organism>
<accession>A0A8K1CGP9</accession>
<feature type="region of interest" description="Disordered" evidence="1">
    <location>
        <begin position="1"/>
        <end position="88"/>
    </location>
</feature>
<evidence type="ECO:0000256" key="1">
    <source>
        <dbReference type="SAM" id="MobiDB-lite"/>
    </source>
</evidence>
<evidence type="ECO:0000313" key="3">
    <source>
        <dbReference type="Proteomes" id="UP000794436"/>
    </source>
</evidence>
<feature type="compositionally biased region" description="Basic and acidic residues" evidence="1">
    <location>
        <begin position="1"/>
        <end position="23"/>
    </location>
</feature>
<feature type="compositionally biased region" description="Acidic residues" evidence="1">
    <location>
        <begin position="52"/>
        <end position="61"/>
    </location>
</feature>
<reference evidence="2" key="1">
    <citation type="submission" date="2019-03" db="EMBL/GenBank/DDBJ databases">
        <title>Long read genome sequence of the mycoparasitic Pythium oligandrum ATCC 38472 isolated from sugarbeet rhizosphere.</title>
        <authorList>
            <person name="Gaulin E."/>
        </authorList>
    </citation>
    <scope>NUCLEOTIDE SEQUENCE</scope>
    <source>
        <strain evidence="2">ATCC 38472_TT</strain>
    </source>
</reference>